<protein>
    <submittedName>
        <fullName evidence="8">MFS transporter</fullName>
    </submittedName>
</protein>
<dbReference type="Pfam" id="PF07690">
    <property type="entry name" value="MFS_1"/>
    <property type="match status" value="2"/>
</dbReference>
<dbReference type="EMBL" id="NGJK01000056">
    <property type="protein sequence ID" value="RAP02992.1"/>
    <property type="molecule type" value="Genomic_DNA"/>
</dbReference>
<dbReference type="CDD" id="cd17321">
    <property type="entry name" value="MFS_MMR_MDR_like"/>
    <property type="match status" value="1"/>
</dbReference>
<feature type="transmembrane region" description="Helical" evidence="6">
    <location>
        <begin position="288"/>
        <end position="306"/>
    </location>
</feature>
<comment type="subcellular location">
    <subcellularLocation>
        <location evidence="1">Membrane</location>
        <topology evidence="1">Multi-pass membrane protein</topology>
    </subcellularLocation>
</comment>
<dbReference type="InterPro" id="IPR020846">
    <property type="entry name" value="MFS_dom"/>
</dbReference>
<dbReference type="SUPFAM" id="SSF103473">
    <property type="entry name" value="MFS general substrate transporter"/>
    <property type="match status" value="1"/>
</dbReference>
<feature type="transmembrane region" description="Helical" evidence="6">
    <location>
        <begin position="218"/>
        <end position="236"/>
    </location>
</feature>
<dbReference type="InterPro" id="IPR011701">
    <property type="entry name" value="MFS"/>
</dbReference>
<name>A0A328PYI1_9EURY</name>
<feature type="transmembrane region" description="Helical" evidence="6">
    <location>
        <begin position="42"/>
        <end position="60"/>
    </location>
</feature>
<feature type="transmembrane region" description="Helical" evidence="6">
    <location>
        <begin position="96"/>
        <end position="117"/>
    </location>
</feature>
<gene>
    <name evidence="8" type="ORF">CA615_04620</name>
</gene>
<evidence type="ECO:0000256" key="1">
    <source>
        <dbReference type="ARBA" id="ARBA00004141"/>
    </source>
</evidence>
<dbReference type="RefSeq" id="WP_112149576.1">
    <property type="nucleotide sequence ID" value="NZ_NGJK01000056.1"/>
</dbReference>
<evidence type="ECO:0000313" key="8">
    <source>
        <dbReference type="EMBL" id="RAP02992.1"/>
    </source>
</evidence>
<feature type="transmembrane region" description="Helical" evidence="6">
    <location>
        <begin position="129"/>
        <end position="151"/>
    </location>
</feature>
<feature type="transmembrane region" description="Helical" evidence="6">
    <location>
        <begin position="196"/>
        <end position="212"/>
    </location>
</feature>
<dbReference type="Proteomes" id="UP000248557">
    <property type="component" value="Unassembled WGS sequence"/>
</dbReference>
<feature type="transmembrane region" description="Helical" evidence="6">
    <location>
        <begin position="426"/>
        <end position="446"/>
    </location>
</feature>
<dbReference type="PANTHER" id="PTHR42718:SF9">
    <property type="entry name" value="MAJOR FACILITATOR SUPERFAMILY MULTIDRUG TRANSPORTER MFSC"/>
    <property type="match status" value="1"/>
</dbReference>
<dbReference type="PANTHER" id="PTHR42718">
    <property type="entry name" value="MAJOR FACILITATOR SUPERFAMILY MULTIDRUG TRANSPORTER MFSC"/>
    <property type="match status" value="1"/>
</dbReference>
<dbReference type="Gene3D" id="1.20.1250.20">
    <property type="entry name" value="MFS general substrate transporter like domains"/>
    <property type="match status" value="1"/>
</dbReference>
<evidence type="ECO:0000256" key="5">
    <source>
        <dbReference type="ARBA" id="ARBA00023136"/>
    </source>
</evidence>
<evidence type="ECO:0000259" key="7">
    <source>
        <dbReference type="PROSITE" id="PS50850"/>
    </source>
</evidence>
<dbReference type="Gene3D" id="1.20.1720.10">
    <property type="entry name" value="Multidrug resistance protein D"/>
    <property type="match status" value="1"/>
</dbReference>
<feature type="transmembrane region" description="Helical" evidence="6">
    <location>
        <begin position="257"/>
        <end position="276"/>
    </location>
</feature>
<evidence type="ECO:0000256" key="4">
    <source>
        <dbReference type="ARBA" id="ARBA00022989"/>
    </source>
</evidence>
<evidence type="ECO:0000256" key="2">
    <source>
        <dbReference type="ARBA" id="ARBA00022448"/>
    </source>
</evidence>
<feature type="transmembrane region" description="Helical" evidence="6">
    <location>
        <begin position="343"/>
        <end position="360"/>
    </location>
</feature>
<dbReference type="GO" id="GO:0016020">
    <property type="term" value="C:membrane"/>
    <property type="evidence" value="ECO:0007669"/>
    <property type="project" value="UniProtKB-SubCell"/>
</dbReference>
<evidence type="ECO:0000256" key="3">
    <source>
        <dbReference type="ARBA" id="ARBA00022692"/>
    </source>
</evidence>
<sequence length="452" mass="49025">MNKYVILIAMLASFGVAFTSNAVSVALPTIAVDFNITNIMQNWLVNIYLLVIAAASVPFGKICGKYGLNKTMGIGLIGYVVGSILSGIAFNIEFMLVARIIQGIASAVLFVNSMAIITEQVPPQKRGQAIGITVTGVYLGLTLAPTVSGFLVEYVGWRSIFYITVPLILISYYLLTRIDKEWIIGGGDPIDVKGSLLYVVGILILMYGFTILHDVIGIITVVIGLVILAIFAKYELKEQYPIYDMHLFRNVKYTSSNIASLISYFATFVVTYILNYHLQYLNGFSPETTGLILIVTPLIMAIGAPIAGRLSDKINPQILAAIGMIIVSIALVILCFLDETTPLYMIFISMILQGVGFSLFSTPNNNVILGSVDKKDIATASASLSTVRTIGQSFSLGLLTLVFAYIMGNVPIIPQHYPQLILSSQITMILSTILCIIAILLSLMGIKSGNKN</sequence>
<evidence type="ECO:0000256" key="6">
    <source>
        <dbReference type="SAM" id="Phobius"/>
    </source>
</evidence>
<keyword evidence="5 6" id="KW-0472">Membrane</keyword>
<comment type="caution">
    <text evidence="8">The sequence shown here is derived from an EMBL/GenBank/DDBJ whole genome shotgun (WGS) entry which is preliminary data.</text>
</comment>
<dbReference type="PROSITE" id="PS50850">
    <property type="entry name" value="MFS"/>
    <property type="match status" value="1"/>
</dbReference>
<dbReference type="PRINTS" id="PR01036">
    <property type="entry name" value="TCRTETB"/>
</dbReference>
<dbReference type="InterPro" id="IPR036259">
    <property type="entry name" value="MFS_trans_sf"/>
</dbReference>
<feature type="transmembrane region" description="Helical" evidence="6">
    <location>
        <begin position="72"/>
        <end position="90"/>
    </location>
</feature>
<evidence type="ECO:0000313" key="9">
    <source>
        <dbReference type="Proteomes" id="UP000248557"/>
    </source>
</evidence>
<keyword evidence="3 6" id="KW-0812">Transmembrane</keyword>
<feature type="domain" description="Major facilitator superfamily (MFS) profile" evidence="7">
    <location>
        <begin position="5"/>
        <end position="450"/>
    </location>
</feature>
<dbReference type="GO" id="GO:0022857">
    <property type="term" value="F:transmembrane transporter activity"/>
    <property type="evidence" value="ECO:0007669"/>
    <property type="project" value="InterPro"/>
</dbReference>
<reference evidence="8 9" key="1">
    <citation type="submission" date="2017-05" db="EMBL/GenBank/DDBJ databases">
        <title>Host range expansion of the Methanosphaera genus to humans and monogastric animals involves recent and extensive reduction in genome content.</title>
        <authorList>
            <person name="Hoedt E.C."/>
            <person name="Volmer J.G."/>
            <person name="Parks D.H."/>
            <person name="Rosewarne C.P."/>
            <person name="Denman S.E."/>
            <person name="Mcsweeney C.S."/>
            <person name="O Cuiv P."/>
            <person name="Hugenholtz P."/>
            <person name="Tyson G.W."/>
            <person name="Morrison M."/>
        </authorList>
    </citation>
    <scope>NUCLEOTIDE SEQUENCE [LARGE SCALE GENOMIC DNA]</scope>
    <source>
        <strain evidence="8 9">PA5</strain>
    </source>
</reference>
<accession>A0A328PYI1</accession>
<keyword evidence="2" id="KW-0813">Transport</keyword>
<dbReference type="AlphaFoldDB" id="A0A328PYI1"/>
<proteinExistence type="predicted"/>
<feature type="transmembrane region" description="Helical" evidence="6">
    <location>
        <begin position="157"/>
        <end position="175"/>
    </location>
</feature>
<feature type="transmembrane region" description="Helical" evidence="6">
    <location>
        <begin position="394"/>
        <end position="414"/>
    </location>
</feature>
<feature type="transmembrane region" description="Helical" evidence="6">
    <location>
        <begin position="318"/>
        <end position="337"/>
    </location>
</feature>
<keyword evidence="4 6" id="KW-1133">Transmembrane helix</keyword>
<organism evidence="8 9">
    <name type="scientific">Methanosphaera stadtmanae</name>
    <dbReference type="NCBI Taxonomy" id="2317"/>
    <lineage>
        <taxon>Archaea</taxon>
        <taxon>Methanobacteriati</taxon>
        <taxon>Methanobacteriota</taxon>
        <taxon>Methanomada group</taxon>
        <taxon>Methanobacteria</taxon>
        <taxon>Methanobacteriales</taxon>
        <taxon>Methanobacteriaceae</taxon>
        <taxon>Methanosphaera</taxon>
    </lineage>
</organism>